<accession>A0ACB9CQJ6</accession>
<reference evidence="2" key="1">
    <citation type="journal article" date="2022" name="Mol. Ecol. Resour.">
        <title>The genomes of chicory, endive, great burdock and yacon provide insights into Asteraceae palaeo-polyploidization history and plant inulin production.</title>
        <authorList>
            <person name="Fan W."/>
            <person name="Wang S."/>
            <person name="Wang H."/>
            <person name="Wang A."/>
            <person name="Jiang F."/>
            <person name="Liu H."/>
            <person name="Zhao H."/>
            <person name="Xu D."/>
            <person name="Zhang Y."/>
        </authorList>
    </citation>
    <scope>NUCLEOTIDE SEQUENCE [LARGE SCALE GENOMIC DNA]</scope>
    <source>
        <strain evidence="2">cv. Punajuju</strain>
    </source>
</reference>
<organism evidence="1 2">
    <name type="scientific">Cichorium intybus</name>
    <name type="common">Chicory</name>
    <dbReference type="NCBI Taxonomy" id="13427"/>
    <lineage>
        <taxon>Eukaryota</taxon>
        <taxon>Viridiplantae</taxon>
        <taxon>Streptophyta</taxon>
        <taxon>Embryophyta</taxon>
        <taxon>Tracheophyta</taxon>
        <taxon>Spermatophyta</taxon>
        <taxon>Magnoliopsida</taxon>
        <taxon>eudicotyledons</taxon>
        <taxon>Gunneridae</taxon>
        <taxon>Pentapetalae</taxon>
        <taxon>asterids</taxon>
        <taxon>campanulids</taxon>
        <taxon>Asterales</taxon>
        <taxon>Asteraceae</taxon>
        <taxon>Cichorioideae</taxon>
        <taxon>Cichorieae</taxon>
        <taxon>Cichoriinae</taxon>
        <taxon>Cichorium</taxon>
    </lineage>
</organism>
<comment type="caution">
    <text evidence="1">The sequence shown here is derived from an EMBL/GenBank/DDBJ whole genome shotgun (WGS) entry which is preliminary data.</text>
</comment>
<dbReference type="EMBL" id="CM042013">
    <property type="protein sequence ID" value="KAI3736506.1"/>
    <property type="molecule type" value="Genomic_DNA"/>
</dbReference>
<gene>
    <name evidence="1" type="ORF">L2E82_26307</name>
</gene>
<sequence>MLHSLHCLQRVLENPPPTSISTISSTNSIIVSLQHHRGTIVSLSSSIFVSVYAPPDHRRADDSGKSKCKISRVLAKSPSFSIFYVRVLHMHTFGVPYSPFVVSLLPPLFLFRFWFTDTHTSIHHSLSILEMSCFVSYWCSVADLQLLGHWARVAVGEEIPETNSHPP</sequence>
<proteinExistence type="predicted"/>
<reference evidence="1 2" key="2">
    <citation type="journal article" date="2022" name="Mol. Ecol. Resour.">
        <title>The genomes of chicory, endive, great burdock and yacon provide insights into Asteraceae paleo-polyploidization history and plant inulin production.</title>
        <authorList>
            <person name="Fan W."/>
            <person name="Wang S."/>
            <person name="Wang H."/>
            <person name="Wang A."/>
            <person name="Jiang F."/>
            <person name="Liu H."/>
            <person name="Zhao H."/>
            <person name="Xu D."/>
            <person name="Zhang Y."/>
        </authorList>
    </citation>
    <scope>NUCLEOTIDE SEQUENCE [LARGE SCALE GENOMIC DNA]</scope>
    <source>
        <strain evidence="2">cv. Punajuju</strain>
        <tissue evidence="1">Leaves</tissue>
    </source>
</reference>
<keyword evidence="2" id="KW-1185">Reference proteome</keyword>
<evidence type="ECO:0000313" key="1">
    <source>
        <dbReference type="EMBL" id="KAI3736506.1"/>
    </source>
</evidence>
<evidence type="ECO:0000313" key="2">
    <source>
        <dbReference type="Proteomes" id="UP001055811"/>
    </source>
</evidence>
<protein>
    <submittedName>
        <fullName evidence="1">Uncharacterized protein</fullName>
    </submittedName>
</protein>
<name>A0ACB9CQJ6_CICIN</name>
<dbReference type="Proteomes" id="UP001055811">
    <property type="component" value="Linkage Group LG05"/>
</dbReference>